<keyword evidence="2" id="KW-1185">Reference proteome</keyword>
<gene>
    <name evidence="1" type="ORF">Patl1_21566</name>
</gene>
<proteinExistence type="predicted"/>
<dbReference type="EMBL" id="CM047900">
    <property type="protein sequence ID" value="KAJ0098852.1"/>
    <property type="molecule type" value="Genomic_DNA"/>
</dbReference>
<sequence length="100" mass="10870">MRTANTTSPITVWKSPIPYLFGSLGFVLILIATALVLLACSYRKRYDSGDDHDQENPPSLGLKTLDPEPKIVVIMAGEQKPTYLATPAISSNNCCCAQQV</sequence>
<evidence type="ECO:0000313" key="1">
    <source>
        <dbReference type="EMBL" id="KAJ0098852.1"/>
    </source>
</evidence>
<protein>
    <submittedName>
        <fullName evidence="1">Uncharacterized protein</fullName>
    </submittedName>
</protein>
<comment type="caution">
    <text evidence="1">The sequence shown here is derived from an EMBL/GenBank/DDBJ whole genome shotgun (WGS) entry which is preliminary data.</text>
</comment>
<name>A0ACC1BJ64_9ROSI</name>
<evidence type="ECO:0000313" key="2">
    <source>
        <dbReference type="Proteomes" id="UP001164250"/>
    </source>
</evidence>
<accession>A0ACC1BJ64</accession>
<dbReference type="Proteomes" id="UP001164250">
    <property type="component" value="Chromosome 4"/>
</dbReference>
<organism evidence="1 2">
    <name type="scientific">Pistacia atlantica</name>
    <dbReference type="NCBI Taxonomy" id="434234"/>
    <lineage>
        <taxon>Eukaryota</taxon>
        <taxon>Viridiplantae</taxon>
        <taxon>Streptophyta</taxon>
        <taxon>Embryophyta</taxon>
        <taxon>Tracheophyta</taxon>
        <taxon>Spermatophyta</taxon>
        <taxon>Magnoliopsida</taxon>
        <taxon>eudicotyledons</taxon>
        <taxon>Gunneridae</taxon>
        <taxon>Pentapetalae</taxon>
        <taxon>rosids</taxon>
        <taxon>malvids</taxon>
        <taxon>Sapindales</taxon>
        <taxon>Anacardiaceae</taxon>
        <taxon>Pistacia</taxon>
    </lineage>
</organism>
<reference evidence="2" key="1">
    <citation type="journal article" date="2023" name="G3 (Bethesda)">
        <title>Genome assembly and association tests identify interacting loci associated with vigor, precocity, and sex in interspecific pistachio rootstocks.</title>
        <authorList>
            <person name="Palmer W."/>
            <person name="Jacygrad E."/>
            <person name="Sagayaradj S."/>
            <person name="Cavanaugh K."/>
            <person name="Han R."/>
            <person name="Bertier L."/>
            <person name="Beede B."/>
            <person name="Kafkas S."/>
            <person name="Golino D."/>
            <person name="Preece J."/>
            <person name="Michelmore R."/>
        </authorList>
    </citation>
    <scope>NUCLEOTIDE SEQUENCE [LARGE SCALE GENOMIC DNA]</scope>
</reference>